<dbReference type="Proteomes" id="UP000075809">
    <property type="component" value="Unassembled WGS sequence"/>
</dbReference>
<dbReference type="SUPFAM" id="SSF50923">
    <property type="entry name" value="Hemopexin-like domain"/>
    <property type="match status" value="1"/>
</dbReference>
<keyword evidence="1" id="KW-0812">Transmembrane</keyword>
<dbReference type="InterPro" id="IPR036375">
    <property type="entry name" value="Hemopexin-like_dom_sf"/>
</dbReference>
<keyword evidence="3" id="KW-1185">Reference proteome</keyword>
<dbReference type="AlphaFoldDB" id="A0A151WVR0"/>
<proteinExistence type="predicted"/>
<keyword evidence="1" id="KW-0472">Membrane</keyword>
<accession>A0A151WVR0</accession>
<dbReference type="STRING" id="64791.A0A151WVR0"/>
<name>A0A151WVR0_9HYME</name>
<dbReference type="Gene3D" id="2.110.10.10">
    <property type="entry name" value="Hemopexin-like domain"/>
    <property type="match status" value="1"/>
</dbReference>
<protein>
    <submittedName>
        <fullName evidence="2">Uncharacterized protein</fullName>
    </submittedName>
</protein>
<evidence type="ECO:0000313" key="2">
    <source>
        <dbReference type="EMBL" id="KYQ51918.1"/>
    </source>
</evidence>
<organism evidence="2 3">
    <name type="scientific">Mycetomoellerius zeteki</name>
    <dbReference type="NCBI Taxonomy" id="64791"/>
    <lineage>
        <taxon>Eukaryota</taxon>
        <taxon>Metazoa</taxon>
        <taxon>Ecdysozoa</taxon>
        <taxon>Arthropoda</taxon>
        <taxon>Hexapoda</taxon>
        <taxon>Insecta</taxon>
        <taxon>Pterygota</taxon>
        <taxon>Neoptera</taxon>
        <taxon>Endopterygota</taxon>
        <taxon>Hymenoptera</taxon>
        <taxon>Apocrita</taxon>
        <taxon>Aculeata</taxon>
        <taxon>Formicoidea</taxon>
        <taxon>Formicidae</taxon>
        <taxon>Myrmicinae</taxon>
        <taxon>Mycetomoellerius</taxon>
    </lineage>
</organism>
<dbReference type="EMBL" id="KQ982701">
    <property type="protein sequence ID" value="KYQ51918.1"/>
    <property type="molecule type" value="Genomic_DNA"/>
</dbReference>
<keyword evidence="1" id="KW-1133">Transmembrane helix</keyword>
<evidence type="ECO:0000313" key="3">
    <source>
        <dbReference type="Proteomes" id="UP000075809"/>
    </source>
</evidence>
<feature type="transmembrane region" description="Helical" evidence="1">
    <location>
        <begin position="12"/>
        <end position="30"/>
    </location>
</feature>
<reference evidence="2 3" key="1">
    <citation type="submission" date="2015-09" db="EMBL/GenBank/DDBJ databases">
        <title>Trachymyrmex zeteki WGS genome.</title>
        <authorList>
            <person name="Nygaard S."/>
            <person name="Hu H."/>
            <person name="Boomsma J."/>
            <person name="Zhang G."/>
        </authorList>
    </citation>
    <scope>NUCLEOTIDE SEQUENCE [LARGE SCALE GENOMIC DNA]</scope>
    <source>
        <strain evidence="2">Tzet28-1</strain>
        <tissue evidence="2">Whole body</tissue>
    </source>
</reference>
<gene>
    <name evidence="2" type="ORF">ALC60_08980</name>
</gene>
<sequence>MKTHLTLWNFHLADAYILQTTAFAFSLWVANSSLSFERKTLNPDILISFVNNMVYMVDYPSFKLKDDWPKHLSSLGFPTNVLINTVVNTNRGQTYTIFDDHDVAQIDECSMSIRVYHTLQSVFPGIPPAPTLAFRHIDGNIYFANKQQFYKFNEFTKTITEAGQFNINILNVKCSRDGLLQQLQDILNRLIRSRY</sequence>
<evidence type="ECO:0000256" key="1">
    <source>
        <dbReference type="SAM" id="Phobius"/>
    </source>
</evidence>